<dbReference type="PANTHER" id="PTHR42648">
    <property type="entry name" value="TRANSPOSASE, PUTATIVE-RELATED"/>
    <property type="match status" value="1"/>
</dbReference>
<evidence type="ECO:0000256" key="6">
    <source>
        <dbReference type="ARBA" id="ARBA00022908"/>
    </source>
</evidence>
<evidence type="ECO:0000256" key="4">
    <source>
        <dbReference type="ARBA" id="ARBA00022801"/>
    </source>
</evidence>
<feature type="region of interest" description="Disordered" evidence="12">
    <location>
        <begin position="171"/>
        <end position="193"/>
    </location>
</feature>
<keyword evidence="4" id="KW-0378">Hydrolase</keyword>
<feature type="compositionally biased region" description="Low complexity" evidence="12">
    <location>
        <begin position="523"/>
        <end position="542"/>
    </location>
</feature>
<evidence type="ECO:0000256" key="9">
    <source>
        <dbReference type="ARBA" id="ARBA00023172"/>
    </source>
</evidence>
<keyword evidence="7" id="KW-0695">RNA-directed DNA polymerase</keyword>
<gene>
    <name evidence="14" type="ORF">Tci_034350</name>
</gene>
<feature type="coiled-coil region" evidence="11">
    <location>
        <begin position="361"/>
        <end position="388"/>
    </location>
</feature>
<dbReference type="Pfam" id="PF07727">
    <property type="entry name" value="RVT_2"/>
    <property type="match status" value="1"/>
</dbReference>
<feature type="domain" description="Reverse transcriptase Ty1/copia-type" evidence="13">
    <location>
        <begin position="1144"/>
        <end position="1341"/>
    </location>
</feature>
<organism evidence="14">
    <name type="scientific">Tanacetum cinerariifolium</name>
    <name type="common">Dalmatian daisy</name>
    <name type="synonym">Chrysanthemum cinerariifolium</name>
    <dbReference type="NCBI Taxonomy" id="118510"/>
    <lineage>
        <taxon>Eukaryota</taxon>
        <taxon>Viridiplantae</taxon>
        <taxon>Streptophyta</taxon>
        <taxon>Embryophyta</taxon>
        <taxon>Tracheophyta</taxon>
        <taxon>Spermatophyta</taxon>
        <taxon>Magnoliopsida</taxon>
        <taxon>eudicotyledons</taxon>
        <taxon>Gunneridae</taxon>
        <taxon>Pentapetalae</taxon>
        <taxon>asterids</taxon>
        <taxon>campanulids</taxon>
        <taxon>Asterales</taxon>
        <taxon>Asteraceae</taxon>
        <taxon>Asteroideae</taxon>
        <taxon>Anthemideae</taxon>
        <taxon>Anthemidinae</taxon>
        <taxon>Tanacetum</taxon>
    </lineage>
</organism>
<keyword evidence="8" id="KW-0808">Transferase</keyword>
<keyword evidence="8" id="KW-0548">Nucleotidyltransferase</keyword>
<keyword evidence="11" id="KW-0175">Coiled coil</keyword>
<evidence type="ECO:0000259" key="13">
    <source>
        <dbReference type="Pfam" id="PF07727"/>
    </source>
</evidence>
<dbReference type="Pfam" id="PF14223">
    <property type="entry name" value="Retrotran_gag_2"/>
    <property type="match status" value="1"/>
</dbReference>
<dbReference type="GO" id="GO:0046872">
    <property type="term" value="F:metal ion binding"/>
    <property type="evidence" value="ECO:0007669"/>
    <property type="project" value="UniProtKB-KW"/>
</dbReference>
<keyword evidence="8" id="KW-0239">DNA-directed DNA polymerase</keyword>
<feature type="compositionally biased region" description="Low complexity" evidence="12">
    <location>
        <begin position="171"/>
        <end position="185"/>
    </location>
</feature>
<protein>
    <submittedName>
        <fullName evidence="14">Putative ribonuclease H-like domain-containing protein</fullName>
    </submittedName>
</protein>
<proteinExistence type="predicted"/>
<dbReference type="InterPro" id="IPR043502">
    <property type="entry name" value="DNA/RNA_pol_sf"/>
</dbReference>
<feature type="region of interest" description="Disordered" evidence="12">
    <location>
        <begin position="519"/>
        <end position="574"/>
    </location>
</feature>
<keyword evidence="3" id="KW-0255">Endonuclease</keyword>
<evidence type="ECO:0000256" key="8">
    <source>
        <dbReference type="ARBA" id="ARBA00022932"/>
    </source>
</evidence>
<evidence type="ECO:0000256" key="12">
    <source>
        <dbReference type="SAM" id="MobiDB-lite"/>
    </source>
</evidence>
<keyword evidence="6" id="KW-0229">DNA integration</keyword>
<dbReference type="InterPro" id="IPR013103">
    <property type="entry name" value="RVT_2"/>
</dbReference>
<dbReference type="GO" id="GO:0006310">
    <property type="term" value="P:DNA recombination"/>
    <property type="evidence" value="ECO:0007669"/>
    <property type="project" value="UniProtKB-KW"/>
</dbReference>
<comment type="caution">
    <text evidence="14">The sequence shown here is derived from an EMBL/GenBank/DDBJ whole genome shotgun (WGS) entry which is preliminary data.</text>
</comment>
<sequence>MTTEEHIAVQKESKARTTLLQSIPDDHVADFHYRDDARDIWNAVKARFGKNAESKKIRKSMLKQEFLEFRIGEVEGLHKGYDRMQKILSQLNQLKYLKALPSLWAQVALTLKTKGRLELLSFDDLYYKLKTLEVDVKGYTTFSSSQSAGPSHSAFVSATSASKKMSYGDSSSYSSTTTYSAPSNSKTGSHRSDFEQIEKLDLEEMDLKWQMAMISVRVHKFKQKDGRKIDFDKKEFARFNKKKETGKKEEDSKALITIDTLVDWTDHDGESDGVIAFKEFGMIVGCDTEYAIKEGAAKTYNLITGVDTEEASIVGDAREFALMGVTSEVHNCPFGCNNKYNELHKQYNELNEQNGEYFIQVQAYKNSLKTLEKQKRVLQRNQLTLENKIRVLSIELENTSNLLKHSERINADVQTAKKDLQTKLDNHLVQTEKWRNSSKNLFRLIDSSMTVRTKVGLGFNNCIRKNELGWDDSAFSVFTTNSEDVEGRPLFNRFAKADSMKVVPPPLFGDYTSLSDHSDLDESQLSYGTKSSTSSDSNVKSSEPNPNDSTSCASSSRVSTSENEAEIESNVRTPIQEPIIIQDLPSFSCNGSDKNENTSRTSCNKNGYKKAGHFRKHASSVSKLCFICGSGTHLIKDYDFYKKQMAKKIVGIRVGHVYCRNKVNHQNQFVLQAVLLRTGLVIIPPARPQPIPTGRPNRPFPISTNRGYSPSVFFCWWKSTARPMPHFSRPTSSYFQTYTPHVPTRYYNHMKYGRDRWATAVKPSAGCSWKSHSKGFHWENPFLDAENEGIFDSGCSRSMTGNKERLDDFQAFQGGKVTFGGDTECLVLSKDFKLPDDNMVVLKFPRKHNLYTINLNNLCPREHKDETYRILKDFINLVENQLNKKVKAIRCDNVRTVCYVLNRVSITRPHNKTPYALLTGNIPYVSHFKPFGCHVIILNTSDHLGKFDGKADEGYIVGYSARAQGATTNPIDTSGDKVDDSPLHSIEEIFQKELARLKGQAQRATSDPESLGLGFANDVEDLRTQASAKTVPPGSIPVPAGDTMVSTGAVPVHTSSSIDLLFDDEPTTRFPYPSDLGNHDPSPGIFSFSSYDDKFGAALNNVASTLEVSPMATMRIHTIHPQSLIIRDPTSAVQTRSKVKQTTTGKYSIRTKWILKNKRDARGIVVQNKVRLIAQGHRQEEGIDYDEVFAPVVRIEAIRLFLAFASYMGFIVYQMDVKSTFLYGRIDEEVYVTQPKGFVDPQHPKKVYKVVKALYGVHQAPRAWYATLATFLLKHGYRRGTIDKTLFLKKNNRDIILVQVYVDDIIFGSTKKTWCDEFEALMKGEFQMSDMGELTFFLDLQV</sequence>
<keyword evidence="2" id="KW-0479">Metal-binding</keyword>
<keyword evidence="1" id="KW-0540">Nuclease</keyword>
<dbReference type="GO" id="GO:0015074">
    <property type="term" value="P:DNA integration"/>
    <property type="evidence" value="ECO:0007669"/>
    <property type="project" value="UniProtKB-KW"/>
</dbReference>
<accession>A0A6L2LPJ8</accession>
<dbReference type="InterPro" id="IPR039537">
    <property type="entry name" value="Retrotran_Ty1/copia-like"/>
</dbReference>
<dbReference type="GO" id="GO:0016787">
    <property type="term" value="F:hydrolase activity"/>
    <property type="evidence" value="ECO:0007669"/>
    <property type="project" value="UniProtKB-KW"/>
</dbReference>
<dbReference type="GO" id="GO:0003887">
    <property type="term" value="F:DNA-directed DNA polymerase activity"/>
    <property type="evidence" value="ECO:0007669"/>
    <property type="project" value="UniProtKB-KW"/>
</dbReference>
<reference evidence="14" key="1">
    <citation type="journal article" date="2019" name="Sci. Rep.">
        <title>Draft genome of Tanacetum cinerariifolium, the natural source of mosquito coil.</title>
        <authorList>
            <person name="Yamashiro T."/>
            <person name="Shiraishi A."/>
            <person name="Satake H."/>
            <person name="Nakayama K."/>
        </authorList>
    </citation>
    <scope>NUCLEOTIDE SEQUENCE</scope>
</reference>
<dbReference type="SUPFAM" id="SSF56672">
    <property type="entry name" value="DNA/RNA polymerases"/>
    <property type="match status" value="1"/>
</dbReference>
<evidence type="ECO:0000256" key="2">
    <source>
        <dbReference type="ARBA" id="ARBA00022723"/>
    </source>
</evidence>
<evidence type="ECO:0000256" key="11">
    <source>
        <dbReference type="SAM" id="Coils"/>
    </source>
</evidence>
<keyword evidence="5" id="KW-0460">Magnesium</keyword>
<name>A0A6L2LPJ8_TANCI</name>
<evidence type="ECO:0000256" key="7">
    <source>
        <dbReference type="ARBA" id="ARBA00022918"/>
    </source>
</evidence>
<evidence type="ECO:0000256" key="1">
    <source>
        <dbReference type="ARBA" id="ARBA00022722"/>
    </source>
</evidence>
<dbReference type="PANTHER" id="PTHR42648:SF11">
    <property type="entry name" value="TRANSPOSON TY4-P GAG-POL POLYPROTEIN"/>
    <property type="match status" value="1"/>
</dbReference>
<feature type="compositionally biased region" description="Low complexity" evidence="12">
    <location>
        <begin position="549"/>
        <end position="561"/>
    </location>
</feature>
<evidence type="ECO:0000256" key="3">
    <source>
        <dbReference type="ARBA" id="ARBA00022759"/>
    </source>
</evidence>
<keyword evidence="10" id="KW-0511">Multifunctional enzyme</keyword>
<dbReference type="GO" id="GO:0004519">
    <property type="term" value="F:endonuclease activity"/>
    <property type="evidence" value="ECO:0007669"/>
    <property type="project" value="UniProtKB-KW"/>
</dbReference>
<dbReference type="GO" id="GO:0003964">
    <property type="term" value="F:RNA-directed DNA polymerase activity"/>
    <property type="evidence" value="ECO:0007669"/>
    <property type="project" value="UniProtKB-KW"/>
</dbReference>
<keyword evidence="9" id="KW-0233">DNA recombination</keyword>
<evidence type="ECO:0000313" key="14">
    <source>
        <dbReference type="EMBL" id="GEU62372.1"/>
    </source>
</evidence>
<evidence type="ECO:0000256" key="10">
    <source>
        <dbReference type="ARBA" id="ARBA00023268"/>
    </source>
</evidence>
<evidence type="ECO:0000256" key="5">
    <source>
        <dbReference type="ARBA" id="ARBA00022842"/>
    </source>
</evidence>
<dbReference type="EMBL" id="BKCJ010004662">
    <property type="protein sequence ID" value="GEU62372.1"/>
    <property type="molecule type" value="Genomic_DNA"/>
</dbReference>